<accession>K9E8B3</accession>
<dbReference type="HOGENOM" id="CLU_2354014_0_0_10"/>
<dbReference type="STRING" id="742727.HMPREF9447_00566"/>
<keyword evidence="2" id="KW-1185">Reference proteome</keyword>
<dbReference type="eggNOG" id="ENOG502ZSGM">
    <property type="taxonomic scope" value="Bacteria"/>
</dbReference>
<name>K9E8B3_9BACE</name>
<dbReference type="OrthoDB" id="1096397at2"/>
<dbReference type="PATRIC" id="fig|742727.4.peg.566"/>
<evidence type="ECO:0000313" key="2">
    <source>
        <dbReference type="Proteomes" id="UP000009872"/>
    </source>
</evidence>
<sequence>MNDKMKTIQLREKDNKGRIYIYYIGDVWKAFGRSAYYVHQFYPELHIVEDDKQSAAGTHISIPDEYLLRLSEENLVFAGDDYIQVKVPATLLCQSK</sequence>
<protein>
    <submittedName>
        <fullName evidence="1">Uncharacterized protein</fullName>
    </submittedName>
</protein>
<dbReference type="RefSeq" id="WP_009127859.1">
    <property type="nucleotide sequence ID" value="NZ_JH992940.1"/>
</dbReference>
<reference evidence="1 2" key="1">
    <citation type="submission" date="2012-09" db="EMBL/GenBank/DDBJ databases">
        <title>The Genome Sequence of Bacteroides oleiciplenus YIT 12058.</title>
        <authorList>
            <consortium name="The Broad Institute Genome Sequencing Platform"/>
            <person name="Earl A."/>
            <person name="Ward D."/>
            <person name="Feldgarden M."/>
            <person name="Gevers D."/>
            <person name="Morotomi M."/>
            <person name="Walker B."/>
            <person name="Young S.K."/>
            <person name="Zeng Q."/>
            <person name="Gargeya S."/>
            <person name="Fitzgerald M."/>
            <person name="Haas B."/>
            <person name="Abouelleil A."/>
            <person name="Alvarado L."/>
            <person name="Arachchi H.M."/>
            <person name="Berlin A.M."/>
            <person name="Chapman S.B."/>
            <person name="Goldberg J."/>
            <person name="Griggs A."/>
            <person name="Gujja S."/>
            <person name="Hansen M."/>
            <person name="Howarth C."/>
            <person name="Imamovic A."/>
            <person name="Larimer J."/>
            <person name="McCowen C."/>
            <person name="Montmayeur A."/>
            <person name="Murphy C."/>
            <person name="Neiman D."/>
            <person name="Pearson M."/>
            <person name="Priest M."/>
            <person name="Roberts A."/>
            <person name="Saif S."/>
            <person name="Shea T."/>
            <person name="Sisk P."/>
            <person name="Sykes S."/>
            <person name="Wortman J."/>
            <person name="Nusbaum C."/>
            <person name="Birren B."/>
        </authorList>
    </citation>
    <scope>NUCLEOTIDE SEQUENCE [LARGE SCALE GENOMIC DNA]</scope>
    <source>
        <strain evidence="1 2">YIT 12058</strain>
    </source>
</reference>
<dbReference type="AlphaFoldDB" id="K9E8B3"/>
<dbReference type="EMBL" id="ADLF01000002">
    <property type="protein sequence ID" value="EKU92116.1"/>
    <property type="molecule type" value="Genomic_DNA"/>
</dbReference>
<gene>
    <name evidence="1" type="ORF">HMPREF9447_00566</name>
</gene>
<proteinExistence type="predicted"/>
<comment type="caution">
    <text evidence="1">The sequence shown here is derived from an EMBL/GenBank/DDBJ whole genome shotgun (WGS) entry which is preliminary data.</text>
</comment>
<organism evidence="1 2">
    <name type="scientific">Bacteroides oleiciplenus YIT 12058</name>
    <dbReference type="NCBI Taxonomy" id="742727"/>
    <lineage>
        <taxon>Bacteria</taxon>
        <taxon>Pseudomonadati</taxon>
        <taxon>Bacteroidota</taxon>
        <taxon>Bacteroidia</taxon>
        <taxon>Bacteroidales</taxon>
        <taxon>Bacteroidaceae</taxon>
        <taxon>Bacteroides</taxon>
    </lineage>
</organism>
<dbReference type="Proteomes" id="UP000009872">
    <property type="component" value="Unassembled WGS sequence"/>
</dbReference>
<evidence type="ECO:0000313" key="1">
    <source>
        <dbReference type="EMBL" id="EKU92116.1"/>
    </source>
</evidence>